<feature type="domain" description="Phosphatase tensin-type" evidence="17">
    <location>
        <begin position="404"/>
        <end position="571"/>
    </location>
</feature>
<dbReference type="CDD" id="cd06257">
    <property type="entry name" value="DnaJ"/>
    <property type="match status" value="1"/>
</dbReference>
<keyword evidence="6" id="KW-0378">Hydrolase</keyword>
<evidence type="ECO:0000256" key="12">
    <source>
        <dbReference type="ARBA" id="ARBA00069335"/>
    </source>
</evidence>
<keyword evidence="5" id="KW-0547">Nucleotide-binding</keyword>
<evidence type="ECO:0000259" key="15">
    <source>
        <dbReference type="PROSITE" id="PS50011"/>
    </source>
</evidence>
<evidence type="ECO:0000256" key="9">
    <source>
        <dbReference type="ARBA" id="ARBA00023186"/>
    </source>
</evidence>
<dbReference type="Proteomes" id="UP000215902">
    <property type="component" value="Unassembled WGS sequence"/>
</dbReference>
<evidence type="ECO:0000256" key="6">
    <source>
        <dbReference type="ARBA" id="ARBA00022801"/>
    </source>
</evidence>
<dbReference type="InterPro" id="IPR014020">
    <property type="entry name" value="Tensin_C2-dom"/>
</dbReference>
<dbReference type="SUPFAM" id="SSF49562">
    <property type="entry name" value="C2 domain (Calcium/lipid-binding domain, CaLB)"/>
    <property type="match status" value="1"/>
</dbReference>
<dbReference type="SMART" id="SM01326">
    <property type="entry name" value="PTEN_C2"/>
    <property type="match status" value="1"/>
</dbReference>
<dbReference type="InterPro" id="IPR008271">
    <property type="entry name" value="Ser/Thr_kinase_AS"/>
</dbReference>
<proteinExistence type="inferred from homology"/>
<dbReference type="Pfam" id="PF00069">
    <property type="entry name" value="Pkinase"/>
    <property type="match status" value="1"/>
</dbReference>
<dbReference type="InterPro" id="IPR029021">
    <property type="entry name" value="Prot-tyrosine_phosphatase-like"/>
</dbReference>
<dbReference type="PANTHER" id="PTHR22967">
    <property type="entry name" value="SERINE/THREONINE PROTEIN KINASE"/>
    <property type="match status" value="1"/>
</dbReference>
<dbReference type="PANTHER" id="PTHR22967:SF105">
    <property type="entry name" value="CYCLIN-G-ASSOCIATED KINASE"/>
    <property type="match status" value="1"/>
</dbReference>
<keyword evidence="3" id="KW-0597">Phosphoprotein</keyword>
<dbReference type="FunFam" id="2.60.40.1110:FF:000001">
    <property type="entry name" value="cyclin-G-associated kinase isoform X2"/>
    <property type="match status" value="1"/>
</dbReference>
<evidence type="ECO:0000259" key="18">
    <source>
        <dbReference type="PROSITE" id="PS51182"/>
    </source>
</evidence>
<feature type="compositionally biased region" description="Pro residues" evidence="14">
    <location>
        <begin position="348"/>
        <end position="360"/>
    </location>
</feature>
<name>A0A267EAE9_9PLAT</name>
<dbReference type="Gene3D" id="3.90.190.10">
    <property type="entry name" value="Protein tyrosine phosphatase superfamily"/>
    <property type="match status" value="1"/>
</dbReference>
<keyword evidence="10" id="KW-0968">Cytoplasmic vesicle</keyword>
<feature type="domain" description="J" evidence="16">
    <location>
        <begin position="1159"/>
        <end position="1223"/>
    </location>
</feature>
<dbReference type="EMBL" id="NIVC01002360">
    <property type="protein sequence ID" value="PAA58555.1"/>
    <property type="molecule type" value="Genomic_DNA"/>
</dbReference>
<feature type="compositionally biased region" description="Low complexity" evidence="14">
    <location>
        <begin position="781"/>
        <end position="795"/>
    </location>
</feature>
<evidence type="ECO:0000256" key="1">
    <source>
        <dbReference type="ARBA" id="ARBA00004132"/>
    </source>
</evidence>
<feature type="compositionally biased region" description="Pro residues" evidence="14">
    <location>
        <begin position="1028"/>
        <end position="1042"/>
    </location>
</feature>
<dbReference type="SUPFAM" id="SSF56112">
    <property type="entry name" value="Protein kinase-like (PK-like)"/>
    <property type="match status" value="1"/>
</dbReference>
<evidence type="ECO:0000313" key="19">
    <source>
        <dbReference type="EMBL" id="PAA58555.1"/>
    </source>
</evidence>
<accession>A0A267EAE9</accession>
<feature type="domain" description="Protein kinase" evidence="15">
    <location>
        <begin position="36"/>
        <end position="307"/>
    </location>
</feature>
<dbReference type="FunFam" id="3.90.190.10:FF:000255">
    <property type="entry name" value="putative tyrosine-protein phosphatase auxilin"/>
    <property type="match status" value="1"/>
</dbReference>
<comment type="similarity">
    <text evidence="2">Belongs to the protein kinase superfamily. AGC Ser/Thr protein kinase family. PKC subfamily.</text>
</comment>
<dbReference type="PROSITE" id="PS51182">
    <property type="entry name" value="C2_TENSIN"/>
    <property type="match status" value="1"/>
</dbReference>
<dbReference type="GO" id="GO:2000369">
    <property type="term" value="P:regulation of clathrin-dependent endocytosis"/>
    <property type="evidence" value="ECO:0007669"/>
    <property type="project" value="TreeGrafter"/>
</dbReference>
<keyword evidence="4" id="KW-0677">Repeat</keyword>
<dbReference type="STRING" id="282301.A0A267EAE9"/>
<dbReference type="GO" id="GO:0005524">
    <property type="term" value="F:ATP binding"/>
    <property type="evidence" value="ECO:0007669"/>
    <property type="project" value="InterPro"/>
</dbReference>
<dbReference type="OrthoDB" id="1717591at2759"/>
<feature type="compositionally biased region" description="Basic and acidic residues" evidence="14">
    <location>
        <begin position="832"/>
        <end position="864"/>
    </location>
</feature>
<feature type="compositionally biased region" description="Low complexity" evidence="14">
    <location>
        <begin position="361"/>
        <end position="382"/>
    </location>
</feature>
<dbReference type="PROSITE" id="PS50076">
    <property type="entry name" value="DNAJ_2"/>
    <property type="match status" value="1"/>
</dbReference>
<dbReference type="GO" id="GO:0004721">
    <property type="term" value="F:phosphoprotein phosphatase activity"/>
    <property type="evidence" value="ECO:0007669"/>
    <property type="project" value="UniProtKB-KW"/>
</dbReference>
<dbReference type="Gene3D" id="2.60.40.1110">
    <property type="match status" value="1"/>
</dbReference>
<evidence type="ECO:0000256" key="14">
    <source>
        <dbReference type="SAM" id="MobiDB-lite"/>
    </source>
</evidence>
<evidence type="ECO:0000256" key="8">
    <source>
        <dbReference type="ARBA" id="ARBA00023036"/>
    </source>
</evidence>
<dbReference type="PROSITE" id="PS51181">
    <property type="entry name" value="PPASE_TENSIN"/>
    <property type="match status" value="1"/>
</dbReference>
<dbReference type="SMART" id="SM00220">
    <property type="entry name" value="S_TKc"/>
    <property type="match status" value="1"/>
</dbReference>
<feature type="compositionally biased region" description="Low complexity" evidence="14">
    <location>
        <begin position="1003"/>
        <end position="1027"/>
    </location>
</feature>
<evidence type="ECO:0000259" key="17">
    <source>
        <dbReference type="PROSITE" id="PS51181"/>
    </source>
</evidence>
<comment type="caution">
    <text evidence="19">The sequence shown here is derived from an EMBL/GenBank/DDBJ whole genome shotgun (WGS) entry which is preliminary data.</text>
</comment>
<keyword evidence="8" id="KW-0729">SH3-binding</keyword>
<dbReference type="SUPFAM" id="SSF81995">
    <property type="entry name" value="beta-sandwich domain of Sec23/24"/>
    <property type="match status" value="1"/>
</dbReference>
<feature type="compositionally biased region" description="Low complexity" evidence="14">
    <location>
        <begin position="917"/>
        <end position="927"/>
    </location>
</feature>
<reference evidence="19 20" key="1">
    <citation type="submission" date="2017-06" db="EMBL/GenBank/DDBJ databases">
        <title>A platform for efficient transgenesis in Macrostomum lignano, a flatworm model organism for stem cell research.</title>
        <authorList>
            <person name="Berezikov E."/>
        </authorList>
    </citation>
    <scope>NUCLEOTIDE SEQUENCE [LARGE SCALE GENOMIC DNA]</scope>
    <source>
        <strain evidence="19">DV1</strain>
        <tissue evidence="19">Whole organism</tissue>
    </source>
</reference>
<keyword evidence="9" id="KW-0143">Chaperone</keyword>
<dbReference type="InterPro" id="IPR011009">
    <property type="entry name" value="Kinase-like_dom_sf"/>
</dbReference>
<feature type="region of interest" description="Disordered" evidence="14">
    <location>
        <begin position="313"/>
        <end position="382"/>
    </location>
</feature>
<dbReference type="InterPro" id="IPR035892">
    <property type="entry name" value="C2_domain_sf"/>
</dbReference>
<feature type="domain" description="C2 tensin-type" evidence="18">
    <location>
        <begin position="577"/>
        <end position="716"/>
    </location>
</feature>
<organism evidence="19 20">
    <name type="scientific">Macrostomum lignano</name>
    <dbReference type="NCBI Taxonomy" id="282301"/>
    <lineage>
        <taxon>Eukaryota</taxon>
        <taxon>Metazoa</taxon>
        <taxon>Spiralia</taxon>
        <taxon>Lophotrochozoa</taxon>
        <taxon>Platyhelminthes</taxon>
        <taxon>Rhabditophora</taxon>
        <taxon>Macrostomorpha</taxon>
        <taxon>Macrostomida</taxon>
        <taxon>Macrostomidae</taxon>
        <taxon>Macrostomum</taxon>
    </lineage>
</organism>
<feature type="compositionally biased region" description="Low complexity" evidence="14">
    <location>
        <begin position="1058"/>
        <end position="1079"/>
    </location>
</feature>
<dbReference type="FunFam" id="1.10.287.110:FF:000002">
    <property type="entry name" value="putative tyrosine-protein phosphatase auxilin isoform X2"/>
    <property type="match status" value="1"/>
</dbReference>
<evidence type="ECO:0000256" key="7">
    <source>
        <dbReference type="ARBA" id="ARBA00022912"/>
    </source>
</evidence>
<dbReference type="InterPro" id="IPR000719">
    <property type="entry name" value="Prot_kinase_dom"/>
</dbReference>
<dbReference type="GO" id="GO:0030136">
    <property type="term" value="C:clathrin-coated vesicle"/>
    <property type="evidence" value="ECO:0007669"/>
    <property type="project" value="UniProtKB-SubCell"/>
</dbReference>
<comment type="subunit">
    <text evidence="11">Forms a complex composed of HSPA8, CLTC and DNAJC6. Interacts with HSPA8/HSC70 in an ATP-dependent manner; this interaction stimulates the HSPA8's ATPase activity. Interacts with CLTC; this interaction produces a local change in heavy-chain contacts, creating a detectable global distortion of the clathrin coat. Interacts with AP2A2. Interacts with DNM1(GTP-bound form); this interaction allows clathrin-coated vesicle (CCV) formation at the plasma membrane.</text>
</comment>
<evidence type="ECO:0000256" key="2">
    <source>
        <dbReference type="ARBA" id="ARBA00005490"/>
    </source>
</evidence>
<dbReference type="Gene3D" id="1.10.510.10">
    <property type="entry name" value="Transferase(Phosphotransferase) domain 1"/>
    <property type="match status" value="1"/>
</dbReference>
<dbReference type="InterPro" id="IPR036869">
    <property type="entry name" value="J_dom_sf"/>
</dbReference>
<evidence type="ECO:0000259" key="16">
    <source>
        <dbReference type="PROSITE" id="PS50076"/>
    </source>
</evidence>
<dbReference type="GO" id="GO:0045747">
    <property type="term" value="P:positive regulation of Notch signaling pathway"/>
    <property type="evidence" value="ECO:0007669"/>
    <property type="project" value="TreeGrafter"/>
</dbReference>
<evidence type="ECO:0000256" key="10">
    <source>
        <dbReference type="ARBA" id="ARBA00023329"/>
    </source>
</evidence>
<dbReference type="SUPFAM" id="SSF52799">
    <property type="entry name" value="(Phosphotyrosine protein) phosphatases II"/>
    <property type="match status" value="1"/>
</dbReference>
<evidence type="ECO:0000256" key="13">
    <source>
        <dbReference type="ARBA" id="ARBA00075670"/>
    </source>
</evidence>
<dbReference type="GO" id="GO:0072583">
    <property type="term" value="P:clathrin-dependent endocytosis"/>
    <property type="evidence" value="ECO:0007669"/>
    <property type="project" value="UniProtKB-ARBA"/>
</dbReference>
<evidence type="ECO:0000313" key="20">
    <source>
        <dbReference type="Proteomes" id="UP000215902"/>
    </source>
</evidence>
<dbReference type="InterPro" id="IPR029023">
    <property type="entry name" value="Tensin_phosphatase"/>
</dbReference>
<dbReference type="PROSITE" id="PS00108">
    <property type="entry name" value="PROTEIN_KINASE_ST"/>
    <property type="match status" value="1"/>
</dbReference>
<protein>
    <recommendedName>
        <fullName evidence="12">Auxilin</fullName>
    </recommendedName>
    <alternativeName>
        <fullName evidence="13">DnaJ homolog subfamily C member 6</fullName>
    </alternativeName>
</protein>
<evidence type="ECO:0000256" key="11">
    <source>
        <dbReference type="ARBA" id="ARBA00064305"/>
    </source>
</evidence>
<dbReference type="GO" id="GO:0004674">
    <property type="term" value="F:protein serine/threonine kinase activity"/>
    <property type="evidence" value="ECO:0007669"/>
    <property type="project" value="TreeGrafter"/>
</dbReference>
<evidence type="ECO:0000256" key="5">
    <source>
        <dbReference type="ARBA" id="ARBA00022741"/>
    </source>
</evidence>
<dbReference type="GO" id="GO:0017124">
    <property type="term" value="F:SH3 domain binding"/>
    <property type="evidence" value="ECO:0007669"/>
    <property type="project" value="UniProtKB-KW"/>
</dbReference>
<dbReference type="InterPro" id="IPR001623">
    <property type="entry name" value="DnaJ_domain"/>
</dbReference>
<gene>
    <name evidence="19" type="ORF">BOX15_Mlig007493g1</name>
</gene>
<sequence length="1223" mass="133312">MASLLNSAMRYFNTTGGADRCDEFVNQCIEVGQQSFRIKRFIAKGGFAFVFEATDTKTGRDYAIKRLLANEKSKCKAILQEIALLKRLSGHPNIVDFVAAATSEKEGMTEYLVVTEFCPGDLVKILEARWPMKPLFPDQVTLIFYQACAAVEYLHTRSPPVVHRDLKLQNLLVSAQHTIKLCDFGSCTTKLHYPDTSWSAGQRATVQDEVTENTTPQYRAPEALDLYQNLPLDAGMDKWALGCLLYVLCYQQHPFEDGARLAILNAAYRMPQDDTTYAHLQPVIRDLLVVNPLQRPDLSQLLSHLETLVSPGIDPKGPVQGLLPGNPAPRVAQQPPPPPQQQQQQQPPARPPPPPRPAAPPGQAGHASASDAAGAGAAAAGPGGSVLSSFMGRIRDVGSRVTETVAAMSREGLDLHYLTSRLAVMSYPAEGLESAYRNHYEDVRAFLDFRHPRAYAVYNLSTRRYPQSRFEGRVSEVGWEAGTAPPLASLFAILRNMQLWLRQGPHTICVLHCLDGKASSALVSAATCCFLRLFPSPRHGLELFAARRCPPNISPSQRRYADYTAAMAADPPRLPHRRPVMLVTLTLTPVPMFNRQRRGCTPYAEVWANGERVLSTCPESYEAMRPALVEDGQVRLGLNISVCGDVTISVFHARSTLGGKMQGRISSMKICQVQFHTGFVREDFDRLNFTKCELDFLDTDDKYSSDFKLSLDLVVSPQDKPLVDGPPPWDGFQARGLKPRLLVSEDEELAKLRADFMRDGEAPPLASPVSSQDSPLADNEPAAPAAAAAAAAAAAPPKPQREGGSSFFDTLDWQHLEEPAPSAQPPISEPQQQRDDGPRDYEAEALRAAHREAERDRAEAEAERRRRLSGGGSGNFCPPEEPHRQADLEQSAALNDVSAGVADLLGFGGGGGGSNGGLSPAASSASLRQTQSNADLLSDLFSSAPAPAATPPPKAPYVVDDFFGGPNFTVGGGSGAKSDLLDFGPSTGEGNLEFDPFAPIGGQQQQKPQHQQKPQQQQKPQHQQKPQQQPPKPQPSRPPPPSAGQQQQSKPNYSRSNFSQQQPSQPQQTQPASSSSSFGAGSGGGGLFDDLLKGAGHGNFVGAAQNQRKEPRSLHEMRHQARAQSMDPERAKVEAWVAGKERNVRGLLCSLHTVVWEGCRWTQVSMADLVSGDQVKKVYRKACLAVHPDKWAGTQHEAFSKLVFVELNDAWSAFEESGMKSLY</sequence>
<evidence type="ECO:0000256" key="3">
    <source>
        <dbReference type="ARBA" id="ARBA00022553"/>
    </source>
</evidence>
<feature type="region of interest" description="Disordered" evidence="14">
    <location>
        <begin position="761"/>
        <end position="1091"/>
    </location>
</feature>
<keyword evidence="20" id="KW-1185">Reference proteome</keyword>
<dbReference type="SUPFAM" id="SSF46565">
    <property type="entry name" value="Chaperone J-domain"/>
    <property type="match status" value="1"/>
</dbReference>
<evidence type="ECO:0000256" key="4">
    <source>
        <dbReference type="ARBA" id="ARBA00022737"/>
    </source>
</evidence>
<dbReference type="Pfam" id="PF10409">
    <property type="entry name" value="PTEN_C2"/>
    <property type="match status" value="1"/>
</dbReference>
<dbReference type="PROSITE" id="PS50011">
    <property type="entry name" value="PROTEIN_KINASE_DOM"/>
    <property type="match status" value="1"/>
</dbReference>
<dbReference type="GO" id="GO:0035612">
    <property type="term" value="F:AP-2 adaptor complex binding"/>
    <property type="evidence" value="ECO:0007669"/>
    <property type="project" value="TreeGrafter"/>
</dbReference>
<dbReference type="AlphaFoldDB" id="A0A267EAE9"/>
<dbReference type="Gene3D" id="1.10.287.110">
    <property type="entry name" value="DnaJ domain"/>
    <property type="match status" value="1"/>
</dbReference>
<keyword evidence="7" id="KW-0904">Protein phosphatase</keyword>
<feature type="compositionally biased region" description="Gly residues" evidence="14">
    <location>
        <begin position="906"/>
        <end position="916"/>
    </location>
</feature>
<comment type="subcellular location">
    <subcellularLocation>
        <location evidence="1">Cytoplasmic vesicle</location>
        <location evidence="1">Clathrin-coated vesicle</location>
    </subcellularLocation>
</comment>